<dbReference type="AlphaFoldDB" id="A0AAD6B536"/>
<dbReference type="SUPFAM" id="SSF48097">
    <property type="entry name" value="Regulator of G-protein signaling, RGS"/>
    <property type="match status" value="1"/>
</dbReference>
<comment type="caution">
    <text evidence="2">The sequence shown here is derived from an EMBL/GenBank/DDBJ whole genome shotgun (WGS) entry which is preliminary data.</text>
</comment>
<evidence type="ECO:0000313" key="2">
    <source>
        <dbReference type="EMBL" id="KAJ4937008.1"/>
    </source>
</evidence>
<dbReference type="InterPro" id="IPR016137">
    <property type="entry name" value="RGS"/>
</dbReference>
<dbReference type="InterPro" id="IPR024066">
    <property type="entry name" value="RGS_subdom1/3"/>
</dbReference>
<gene>
    <name evidence="2" type="ORF">JOQ06_001592</name>
</gene>
<dbReference type="InterPro" id="IPR036305">
    <property type="entry name" value="RGS_sf"/>
</dbReference>
<dbReference type="Gene3D" id="1.10.167.10">
    <property type="entry name" value="Regulator of G-protein Signalling 4, domain 2"/>
    <property type="match status" value="1"/>
</dbReference>
<organism evidence="2 3">
    <name type="scientific">Pogonophryne albipinna</name>
    <dbReference type="NCBI Taxonomy" id="1090488"/>
    <lineage>
        <taxon>Eukaryota</taxon>
        <taxon>Metazoa</taxon>
        <taxon>Chordata</taxon>
        <taxon>Craniata</taxon>
        <taxon>Vertebrata</taxon>
        <taxon>Euteleostomi</taxon>
        <taxon>Actinopterygii</taxon>
        <taxon>Neopterygii</taxon>
        <taxon>Teleostei</taxon>
        <taxon>Neoteleostei</taxon>
        <taxon>Acanthomorphata</taxon>
        <taxon>Eupercaria</taxon>
        <taxon>Perciformes</taxon>
        <taxon>Notothenioidei</taxon>
        <taxon>Pogonophryne</taxon>
    </lineage>
</organism>
<dbReference type="SMART" id="SM00315">
    <property type="entry name" value="RGS"/>
    <property type="match status" value="1"/>
</dbReference>
<dbReference type="PANTHER" id="PTHR10845">
    <property type="entry name" value="REGULATOR OF G PROTEIN SIGNALING"/>
    <property type="match status" value="1"/>
</dbReference>
<dbReference type="FunFam" id="1.10.167.10:FF:000001">
    <property type="entry name" value="Putative regulator of g-protein signaling 12"/>
    <property type="match status" value="1"/>
</dbReference>
<keyword evidence="3" id="KW-1185">Reference proteome</keyword>
<evidence type="ECO:0000259" key="1">
    <source>
        <dbReference type="PROSITE" id="PS50132"/>
    </source>
</evidence>
<proteinExistence type="predicted"/>
<name>A0AAD6B536_9TELE</name>
<dbReference type="InterPro" id="IPR044926">
    <property type="entry name" value="RGS_subdomain_2"/>
</dbReference>
<dbReference type="PRINTS" id="PR01301">
    <property type="entry name" value="RGSPROTEIN"/>
</dbReference>
<sequence>MKRATSLDLQDTKRIHNPGKSKIQNFVQSPLPWRKFNRQETNETSPPGESLETVLSKKCRQKVFWDFLKSEFCEENLDFWLACHEFKTSKRPEEQTRRAARIYEEFIRDESPKQVNLDFYTREIIRQSVRQASLSCFVVAQRKIYSLMENDSFPRFIESEQYKVLFDAASKQRGHGKHRKALEIRRSRDLMQPDSKAINMQCELYLMQKD</sequence>
<protein>
    <recommendedName>
        <fullName evidence="1">RGS domain-containing protein</fullName>
    </recommendedName>
</protein>
<dbReference type="Proteomes" id="UP001219934">
    <property type="component" value="Unassembled WGS sequence"/>
</dbReference>
<dbReference type="EMBL" id="JAPTMU010000010">
    <property type="protein sequence ID" value="KAJ4937008.1"/>
    <property type="molecule type" value="Genomic_DNA"/>
</dbReference>
<evidence type="ECO:0000313" key="3">
    <source>
        <dbReference type="Proteomes" id="UP001219934"/>
    </source>
</evidence>
<reference evidence="2" key="1">
    <citation type="submission" date="2022-11" db="EMBL/GenBank/DDBJ databases">
        <title>Chromosome-level genome of Pogonophryne albipinna.</title>
        <authorList>
            <person name="Jo E."/>
        </authorList>
    </citation>
    <scope>NUCLEOTIDE SEQUENCE</scope>
    <source>
        <strain evidence="2">SGF0006</strain>
        <tissue evidence="2">Muscle</tissue>
    </source>
</reference>
<dbReference type="PROSITE" id="PS50132">
    <property type="entry name" value="RGS"/>
    <property type="match status" value="1"/>
</dbReference>
<feature type="domain" description="RGS" evidence="1">
    <location>
        <begin position="50"/>
        <end position="166"/>
    </location>
</feature>
<dbReference type="PANTHER" id="PTHR10845:SF43">
    <property type="entry name" value="REGULATOR OF G-PROTEIN SIGNALING 2"/>
    <property type="match status" value="1"/>
</dbReference>
<accession>A0AAD6B536</accession>
<dbReference type="Gene3D" id="1.10.196.10">
    <property type="match status" value="1"/>
</dbReference>
<dbReference type="Pfam" id="PF00615">
    <property type="entry name" value="RGS"/>
    <property type="match status" value="1"/>
</dbReference>